<dbReference type="PROSITE" id="PS00010">
    <property type="entry name" value="ASX_HYDROXYL"/>
    <property type="match status" value="1"/>
</dbReference>
<organism evidence="15 16">
    <name type="scientific">Takifugu flavidus</name>
    <name type="common">sansaifugu</name>
    <dbReference type="NCBI Taxonomy" id="433684"/>
    <lineage>
        <taxon>Eukaryota</taxon>
        <taxon>Metazoa</taxon>
        <taxon>Chordata</taxon>
        <taxon>Craniata</taxon>
        <taxon>Vertebrata</taxon>
        <taxon>Euteleostomi</taxon>
        <taxon>Actinopterygii</taxon>
        <taxon>Neopterygii</taxon>
        <taxon>Teleostei</taxon>
        <taxon>Neoteleostei</taxon>
        <taxon>Acanthomorphata</taxon>
        <taxon>Eupercaria</taxon>
        <taxon>Tetraodontiformes</taxon>
        <taxon>Tetradontoidea</taxon>
        <taxon>Tetraodontidae</taxon>
        <taxon>Takifugu</taxon>
    </lineage>
</organism>
<feature type="domain" description="EGF-like" evidence="12">
    <location>
        <begin position="83"/>
        <end position="119"/>
    </location>
</feature>
<evidence type="ECO:0000256" key="2">
    <source>
        <dbReference type="ARBA" id="ARBA00022479"/>
    </source>
</evidence>
<keyword evidence="4 10" id="KW-0245">EGF-like domain</keyword>
<dbReference type="PRINTS" id="PR00010">
    <property type="entry name" value="EGFBLOOD"/>
</dbReference>
<dbReference type="InterPro" id="IPR012224">
    <property type="entry name" value="Pept_S1A_FX"/>
</dbReference>
<keyword evidence="2" id="KW-0301">Gamma-carboxyglutamic acid</keyword>
<dbReference type="Pfam" id="PF00008">
    <property type="entry name" value="EGF"/>
    <property type="match status" value="1"/>
</dbReference>
<protein>
    <submittedName>
        <fullName evidence="15">Venom prothrombin activator vestarin-D1</fullName>
    </submittedName>
</protein>
<keyword evidence="3" id="KW-0964">Secreted</keyword>
<dbReference type="InterPro" id="IPR018097">
    <property type="entry name" value="EGF_Ca-bd_CS"/>
</dbReference>
<evidence type="ECO:0000256" key="4">
    <source>
        <dbReference type="ARBA" id="ARBA00022536"/>
    </source>
</evidence>
<keyword evidence="16" id="KW-1185">Reference proteome</keyword>
<dbReference type="PIRSF" id="PIRSF001143">
    <property type="entry name" value="Factor_X"/>
    <property type="match status" value="1"/>
</dbReference>
<dbReference type="Gene3D" id="4.10.740.10">
    <property type="entry name" value="Coagulation Factor IX"/>
    <property type="match status" value="1"/>
</dbReference>
<dbReference type="PANTHER" id="PTHR24278:SF33">
    <property type="entry name" value="PROTEIN Z, VITAMIN K-DEPENDENT PLASMA GLYCOPROTEIN A"/>
    <property type="match status" value="1"/>
</dbReference>
<evidence type="ECO:0000256" key="8">
    <source>
        <dbReference type="ARBA" id="ARBA00023157"/>
    </source>
</evidence>
<keyword evidence="6" id="KW-0378">Hydrolase</keyword>
<evidence type="ECO:0000256" key="7">
    <source>
        <dbReference type="ARBA" id="ARBA00022837"/>
    </source>
</evidence>
<dbReference type="Gene3D" id="2.10.25.10">
    <property type="entry name" value="Laminin"/>
    <property type="match status" value="2"/>
</dbReference>
<dbReference type="GO" id="GO:0007596">
    <property type="term" value="P:blood coagulation"/>
    <property type="evidence" value="ECO:0007669"/>
    <property type="project" value="InterPro"/>
</dbReference>
<evidence type="ECO:0000256" key="9">
    <source>
        <dbReference type="ARBA" id="ARBA00023180"/>
    </source>
</evidence>
<dbReference type="PROSITE" id="PS50026">
    <property type="entry name" value="EGF_3"/>
    <property type="match status" value="1"/>
</dbReference>
<dbReference type="SMART" id="SM00179">
    <property type="entry name" value="EGF_CA"/>
    <property type="match status" value="2"/>
</dbReference>
<keyword evidence="5" id="KW-0645">Protease</keyword>
<evidence type="ECO:0000256" key="6">
    <source>
        <dbReference type="ARBA" id="ARBA00022801"/>
    </source>
</evidence>
<dbReference type="SMART" id="SM00020">
    <property type="entry name" value="Tryp_SPc"/>
    <property type="match status" value="1"/>
</dbReference>
<dbReference type="GO" id="GO:0005615">
    <property type="term" value="C:extracellular space"/>
    <property type="evidence" value="ECO:0007669"/>
    <property type="project" value="TreeGrafter"/>
</dbReference>
<dbReference type="SMART" id="SM00069">
    <property type="entry name" value="GLA"/>
    <property type="match status" value="1"/>
</dbReference>
<evidence type="ECO:0000259" key="14">
    <source>
        <dbReference type="PROSITE" id="PS50998"/>
    </source>
</evidence>
<dbReference type="PANTHER" id="PTHR24278">
    <property type="entry name" value="COAGULATION FACTOR"/>
    <property type="match status" value="1"/>
</dbReference>
<dbReference type="PROSITE" id="PS01186">
    <property type="entry name" value="EGF_2"/>
    <property type="match status" value="1"/>
</dbReference>
<dbReference type="PRINTS" id="PR00722">
    <property type="entry name" value="CHYMOTRYPSIN"/>
</dbReference>
<dbReference type="PROSITE" id="PS50240">
    <property type="entry name" value="TRYPSIN_DOM"/>
    <property type="match status" value="1"/>
</dbReference>
<dbReference type="PROSITE" id="PS01187">
    <property type="entry name" value="EGF_CA"/>
    <property type="match status" value="1"/>
</dbReference>
<dbReference type="SUPFAM" id="SSF50494">
    <property type="entry name" value="Trypsin-like serine proteases"/>
    <property type="match status" value="1"/>
</dbReference>
<feature type="disulfide bond" evidence="10">
    <location>
        <begin position="109"/>
        <end position="118"/>
    </location>
</feature>
<keyword evidence="8 10" id="KW-1015">Disulfide bond</keyword>
<dbReference type="FunFam" id="2.40.10.10:FF:000068">
    <property type="entry name" value="transmembrane protease serine 2"/>
    <property type="match status" value="1"/>
</dbReference>
<dbReference type="InterPro" id="IPR009003">
    <property type="entry name" value="Peptidase_S1_PA"/>
</dbReference>
<dbReference type="PROSITE" id="PS00022">
    <property type="entry name" value="EGF_1"/>
    <property type="match status" value="1"/>
</dbReference>
<dbReference type="SUPFAM" id="SSF57196">
    <property type="entry name" value="EGF/Laminin"/>
    <property type="match status" value="1"/>
</dbReference>
<dbReference type="Gene3D" id="2.40.10.10">
    <property type="entry name" value="Trypsin-like serine proteases"/>
    <property type="match status" value="2"/>
</dbReference>
<feature type="signal peptide" evidence="11">
    <location>
        <begin position="1"/>
        <end position="20"/>
    </location>
</feature>
<comment type="caution">
    <text evidence="15">The sequence shown here is derived from an EMBL/GenBank/DDBJ whole genome shotgun (WGS) entry which is preliminary data.</text>
</comment>
<evidence type="ECO:0000259" key="13">
    <source>
        <dbReference type="PROSITE" id="PS50240"/>
    </source>
</evidence>
<keyword evidence="11" id="KW-0732">Signal</keyword>
<feature type="chain" id="PRO_5023142081" evidence="11">
    <location>
        <begin position="21"/>
        <end position="419"/>
    </location>
</feature>
<dbReference type="InterPro" id="IPR000294">
    <property type="entry name" value="GLA_domain"/>
</dbReference>
<dbReference type="SMART" id="SM00181">
    <property type="entry name" value="EGF"/>
    <property type="match status" value="2"/>
</dbReference>
<sequence>MCSSTTCAALLCLLAGAVAAVRGHQSVFLDKQQASSLISRQKRDAAGSTLEKVCMEKVCTYEQARAFFQDSYRTDIFWAVYVDGDQCAEKPCQNGAMCSDSVGGYDCVCKSGFTGVHCEKDETLCVVDSDKGCSQFCKPGYTSFVCSCAQGWKISSSDRTKCVPTGRFPCGKVTSVSQWESRMATNKLSNFEGVSCASGECPWQALLKSSESAGFCSGVILKEKLVLTSAQCVRKFGSFQVAVGKRTTVFEAGDQTVNVKQVHVHPRFVEGRPDNDLAVIELSNSIRYNKDVTAACLPEKDFAENVLMPLPTIITGWKEVKEVNSLQGPLTLNHLTYDTLPNCLEAHPNLVTNKMGCTLALANADCTMSSGSPLLTMYKEVLFLTGVVSQPPGADCSKGYIVQKVSRYHGWLQTLMNSR</sequence>
<evidence type="ECO:0000256" key="5">
    <source>
        <dbReference type="ARBA" id="ARBA00022670"/>
    </source>
</evidence>
<dbReference type="InterPro" id="IPR050442">
    <property type="entry name" value="Peptidase_S1_coag_factors"/>
</dbReference>
<dbReference type="InterPro" id="IPR001254">
    <property type="entry name" value="Trypsin_dom"/>
</dbReference>
<proteinExistence type="predicted"/>
<dbReference type="GO" id="GO:0006508">
    <property type="term" value="P:proteolysis"/>
    <property type="evidence" value="ECO:0007669"/>
    <property type="project" value="UniProtKB-KW"/>
</dbReference>
<keyword evidence="7" id="KW-0106">Calcium</keyword>
<reference evidence="15 16" key="1">
    <citation type="submission" date="2019-04" db="EMBL/GenBank/DDBJ databases">
        <title>Chromosome genome assembly for Takifugu flavidus.</title>
        <authorList>
            <person name="Xiao S."/>
        </authorList>
    </citation>
    <scope>NUCLEOTIDE SEQUENCE [LARGE SCALE GENOMIC DNA]</scope>
    <source>
        <strain evidence="15">HTHZ2018</strain>
        <tissue evidence="15">Muscle</tissue>
    </source>
</reference>
<dbReference type="InterPro" id="IPR000742">
    <property type="entry name" value="EGF"/>
</dbReference>
<dbReference type="SUPFAM" id="SSF57630">
    <property type="entry name" value="GLA-domain"/>
    <property type="match status" value="1"/>
</dbReference>
<accession>A0A5C6NRD2</accession>
<evidence type="ECO:0000256" key="11">
    <source>
        <dbReference type="SAM" id="SignalP"/>
    </source>
</evidence>
<dbReference type="GO" id="GO:0004252">
    <property type="term" value="F:serine-type endopeptidase activity"/>
    <property type="evidence" value="ECO:0007669"/>
    <property type="project" value="InterPro"/>
</dbReference>
<dbReference type="Pfam" id="PF00089">
    <property type="entry name" value="Trypsin"/>
    <property type="match status" value="1"/>
</dbReference>
<evidence type="ECO:0000256" key="10">
    <source>
        <dbReference type="PROSITE-ProRule" id="PRU00076"/>
    </source>
</evidence>
<dbReference type="InterPro" id="IPR001881">
    <property type="entry name" value="EGF-like_Ca-bd_dom"/>
</dbReference>
<dbReference type="AlphaFoldDB" id="A0A5C6NRD2"/>
<dbReference type="FunFam" id="2.10.25.10:FF:000950">
    <property type="entry name" value="Protein Z, vitamin K-dependent plasma glycoprotein a"/>
    <property type="match status" value="1"/>
</dbReference>
<evidence type="ECO:0000313" key="15">
    <source>
        <dbReference type="EMBL" id="TWW69984.1"/>
    </source>
</evidence>
<dbReference type="CDD" id="cd00054">
    <property type="entry name" value="EGF_CA"/>
    <property type="match status" value="1"/>
</dbReference>
<evidence type="ECO:0000256" key="3">
    <source>
        <dbReference type="ARBA" id="ARBA00022525"/>
    </source>
</evidence>
<gene>
    <name evidence="15" type="ORF">D4764_18G0007900</name>
</gene>
<feature type="domain" description="Peptidase S1" evidence="13">
    <location>
        <begin position="190"/>
        <end position="417"/>
    </location>
</feature>
<dbReference type="GO" id="GO:0005509">
    <property type="term" value="F:calcium ion binding"/>
    <property type="evidence" value="ECO:0007669"/>
    <property type="project" value="InterPro"/>
</dbReference>
<dbReference type="PROSITE" id="PS50998">
    <property type="entry name" value="GLA_2"/>
    <property type="match status" value="1"/>
</dbReference>
<dbReference type="EMBL" id="RHFK02000010">
    <property type="protein sequence ID" value="TWW69984.1"/>
    <property type="molecule type" value="Genomic_DNA"/>
</dbReference>
<dbReference type="InterPro" id="IPR000152">
    <property type="entry name" value="EGF-type_Asp/Asn_hydroxyl_site"/>
</dbReference>
<comment type="caution">
    <text evidence="10">Lacks conserved residue(s) required for the propagation of feature annotation.</text>
</comment>
<comment type="subcellular location">
    <subcellularLocation>
        <location evidence="1">Secreted</location>
    </subcellularLocation>
</comment>
<dbReference type="Proteomes" id="UP000324091">
    <property type="component" value="Chromosome 18"/>
</dbReference>
<feature type="domain" description="Gla" evidence="14">
    <location>
        <begin position="37"/>
        <end position="83"/>
    </location>
</feature>
<dbReference type="FunFam" id="2.10.25.10:FF:000162">
    <property type="entry name" value="Coagulation factor X (Predicted)"/>
    <property type="match status" value="1"/>
</dbReference>
<dbReference type="InterPro" id="IPR043504">
    <property type="entry name" value="Peptidase_S1_PA_chymotrypsin"/>
</dbReference>
<evidence type="ECO:0000259" key="12">
    <source>
        <dbReference type="PROSITE" id="PS50026"/>
    </source>
</evidence>
<dbReference type="InterPro" id="IPR035972">
    <property type="entry name" value="GLA-like_dom_SF"/>
</dbReference>
<keyword evidence="9" id="KW-0325">Glycoprotein</keyword>
<dbReference type="CDD" id="cd00190">
    <property type="entry name" value="Tryp_SPc"/>
    <property type="match status" value="1"/>
</dbReference>
<evidence type="ECO:0000313" key="16">
    <source>
        <dbReference type="Proteomes" id="UP000324091"/>
    </source>
</evidence>
<dbReference type="InterPro" id="IPR001314">
    <property type="entry name" value="Peptidase_S1A"/>
</dbReference>
<evidence type="ECO:0000256" key="1">
    <source>
        <dbReference type="ARBA" id="ARBA00004613"/>
    </source>
</evidence>
<name>A0A5C6NRD2_9TELE</name>
<dbReference type="Pfam" id="PF14670">
    <property type="entry name" value="FXa_inhibition"/>
    <property type="match status" value="1"/>
</dbReference>
<dbReference type="Pfam" id="PF00594">
    <property type="entry name" value="Gla"/>
    <property type="match status" value="1"/>
</dbReference>
<dbReference type="InterPro" id="IPR017857">
    <property type="entry name" value="Coagulation_fac-like_Gla_dom"/>
</dbReference>